<sequence>MELVELGKVFKISSGGTPSRRKTEYYKDGNIPWVKTGDLKPKYINKAIDYITEEGLNNSSAKLFPKETVLIAMYGATIGATSILEIEASTNQACAAFLPTDKCTPLYLYYFFKGNQTEIIRMGVGGAQPNISAGLLKRVKIPLPPLETQKRIAAILDEADKLRQLNQQLIQKYDALTQSLFLDMFGDPVTNPKGWEKVKFNEVGKLDRGKSKHRPRNAPELLGGKYPLIQTGDIANSGGYITEYKSTYSEIGLAQSRMWESGTLCITIAANIAKTGILTFDACFPDSVVGFLPNEKTNAVFTQFWISFLQKILEDSAPESAQKNINLSILRDLDFLNPPIHLQTQFAERVQLIEAQKAQAQTALQKSDALFNSLLQKAFKGAL</sequence>
<dbReference type="Pfam" id="PF01420">
    <property type="entry name" value="Methylase_S"/>
    <property type="match status" value="2"/>
</dbReference>
<keyword evidence="2" id="KW-0680">Restriction system</keyword>
<keyword evidence="6" id="KW-0378">Hydrolase</keyword>
<dbReference type="PANTHER" id="PTHR30408:SF12">
    <property type="entry name" value="TYPE I RESTRICTION ENZYME MJAVIII SPECIFICITY SUBUNIT"/>
    <property type="match status" value="1"/>
</dbReference>
<evidence type="ECO:0000313" key="6">
    <source>
        <dbReference type="EMBL" id="MFD2536074.1"/>
    </source>
</evidence>
<dbReference type="GO" id="GO:0004519">
    <property type="term" value="F:endonuclease activity"/>
    <property type="evidence" value="ECO:0007669"/>
    <property type="project" value="UniProtKB-KW"/>
</dbReference>
<dbReference type="EC" id="3.1.21.-" evidence="6"/>
<organism evidence="6 7">
    <name type="scientific">Gelatiniphilus marinus</name>
    <dbReference type="NCBI Taxonomy" id="1759464"/>
    <lineage>
        <taxon>Bacteria</taxon>
        <taxon>Pseudomonadati</taxon>
        <taxon>Bacteroidota</taxon>
        <taxon>Flavobacteriia</taxon>
        <taxon>Flavobacteriales</taxon>
        <taxon>Flavobacteriaceae</taxon>
        <taxon>Gelatiniphilus</taxon>
    </lineage>
</organism>
<feature type="domain" description="Type I restriction modification DNA specificity" evidence="5">
    <location>
        <begin position="192"/>
        <end position="354"/>
    </location>
</feature>
<dbReference type="EMBL" id="JBHULK010000006">
    <property type="protein sequence ID" value="MFD2536074.1"/>
    <property type="molecule type" value="Genomic_DNA"/>
</dbReference>
<keyword evidence="4" id="KW-0175">Coiled coil</keyword>
<name>A0ABW5JWU6_9FLAO</name>
<keyword evidence="7" id="KW-1185">Reference proteome</keyword>
<dbReference type="Gene3D" id="3.90.220.20">
    <property type="entry name" value="DNA methylase specificity domains"/>
    <property type="match status" value="2"/>
</dbReference>
<dbReference type="PANTHER" id="PTHR30408">
    <property type="entry name" value="TYPE-1 RESTRICTION ENZYME ECOKI SPECIFICITY PROTEIN"/>
    <property type="match status" value="1"/>
</dbReference>
<dbReference type="GO" id="GO:0016787">
    <property type="term" value="F:hydrolase activity"/>
    <property type="evidence" value="ECO:0007669"/>
    <property type="project" value="UniProtKB-KW"/>
</dbReference>
<gene>
    <name evidence="6" type="ORF">ACFSQS_13245</name>
</gene>
<dbReference type="InterPro" id="IPR044946">
    <property type="entry name" value="Restrct_endonuc_typeI_TRD_sf"/>
</dbReference>
<comment type="similarity">
    <text evidence="1">Belongs to the type-I restriction system S methylase family.</text>
</comment>
<dbReference type="InterPro" id="IPR052021">
    <property type="entry name" value="Type-I_RS_S_subunit"/>
</dbReference>
<feature type="coiled-coil region" evidence="4">
    <location>
        <begin position="152"/>
        <end position="179"/>
    </location>
</feature>
<keyword evidence="3" id="KW-0238">DNA-binding</keyword>
<accession>A0ABW5JWU6</accession>
<evidence type="ECO:0000256" key="4">
    <source>
        <dbReference type="SAM" id="Coils"/>
    </source>
</evidence>
<dbReference type="CDD" id="cd17515">
    <property type="entry name" value="RMtype1_S_MjaORF132P_Sau1132ORF3780P-TRD1-CR1_like"/>
    <property type="match status" value="1"/>
</dbReference>
<proteinExistence type="inferred from homology"/>
<dbReference type="SUPFAM" id="SSF116734">
    <property type="entry name" value="DNA methylase specificity domain"/>
    <property type="match status" value="2"/>
</dbReference>
<evidence type="ECO:0000259" key="5">
    <source>
        <dbReference type="Pfam" id="PF01420"/>
    </source>
</evidence>
<protein>
    <submittedName>
        <fullName evidence="6">Restriction endonuclease subunit S</fullName>
        <ecNumber evidence="6">3.1.21.-</ecNumber>
    </submittedName>
</protein>
<evidence type="ECO:0000313" key="7">
    <source>
        <dbReference type="Proteomes" id="UP001597441"/>
    </source>
</evidence>
<evidence type="ECO:0000256" key="3">
    <source>
        <dbReference type="ARBA" id="ARBA00023125"/>
    </source>
</evidence>
<dbReference type="RefSeq" id="WP_388019804.1">
    <property type="nucleotide sequence ID" value="NZ_JBHUDT010000006.1"/>
</dbReference>
<comment type="caution">
    <text evidence="6">The sequence shown here is derived from an EMBL/GenBank/DDBJ whole genome shotgun (WGS) entry which is preliminary data.</text>
</comment>
<reference evidence="7" key="1">
    <citation type="journal article" date="2019" name="Int. J. Syst. Evol. Microbiol.">
        <title>The Global Catalogue of Microorganisms (GCM) 10K type strain sequencing project: providing services to taxonomists for standard genome sequencing and annotation.</title>
        <authorList>
            <consortium name="The Broad Institute Genomics Platform"/>
            <consortium name="The Broad Institute Genome Sequencing Center for Infectious Disease"/>
            <person name="Wu L."/>
            <person name="Ma J."/>
        </authorList>
    </citation>
    <scope>NUCLEOTIDE SEQUENCE [LARGE SCALE GENOMIC DNA]</scope>
    <source>
        <strain evidence="7">KCTC 42903</strain>
    </source>
</reference>
<keyword evidence="6" id="KW-0540">Nuclease</keyword>
<keyword evidence="6" id="KW-0255">Endonuclease</keyword>
<dbReference type="Gene3D" id="1.10.287.1120">
    <property type="entry name" value="Bipartite methylase S protein"/>
    <property type="match status" value="1"/>
</dbReference>
<evidence type="ECO:0000256" key="1">
    <source>
        <dbReference type="ARBA" id="ARBA00010923"/>
    </source>
</evidence>
<evidence type="ECO:0000256" key="2">
    <source>
        <dbReference type="ARBA" id="ARBA00022747"/>
    </source>
</evidence>
<dbReference type="CDD" id="cd17282">
    <property type="entry name" value="RMtype1_S_Eco16444ORF1681_TRD1-CR1_like"/>
    <property type="match status" value="1"/>
</dbReference>
<feature type="domain" description="Type I restriction modification DNA specificity" evidence="5">
    <location>
        <begin position="2"/>
        <end position="171"/>
    </location>
</feature>
<dbReference type="Proteomes" id="UP001597441">
    <property type="component" value="Unassembled WGS sequence"/>
</dbReference>
<dbReference type="InterPro" id="IPR000055">
    <property type="entry name" value="Restrct_endonuc_typeI_TRD"/>
</dbReference>